<evidence type="ECO:0000313" key="1">
    <source>
        <dbReference type="EMBL" id="MFC3458176.1"/>
    </source>
</evidence>
<dbReference type="Pfam" id="PF10117">
    <property type="entry name" value="McrBC"/>
    <property type="match status" value="1"/>
</dbReference>
<evidence type="ECO:0008006" key="3">
    <source>
        <dbReference type="Google" id="ProtNLM"/>
    </source>
</evidence>
<dbReference type="PANTHER" id="PTHR38733:SF1">
    <property type="entry name" value="TYPE IV METHYL-DIRECTED RESTRICTION ENZYME ECOKMCRBC"/>
    <property type="match status" value="1"/>
</dbReference>
<gene>
    <name evidence="1" type="ORF">ACFOPH_07955</name>
</gene>
<sequence length="442" mass="48829">MARKKGAAEAVKAQAIRLCVTDSSSFEAPSDEADKWLRRLARGVRAGDFVVALSDDGQVEDEEIVYCERDGTWRAGRYIGTVVFEGHTLVIEPRFGRPRILEWLSEIQSIVLAKMPGVLERHENFIAALLAVIWGRAFVEAARHGLPALRHETRTAGTMLRGALSVRESIRLRAAGSPKVVSVRRERTLDHAVSNVIVAAYATLRRELKGAPLQWLPERAAELLPHLVAAAGAHPPVPSKAELARIRYTPITAGFARFAELSRQIATRRGMTTSATDSGETHGVLLDVAELWELHVLHVLRTACRPLVVRHGTRDESGHARLLTSEIDGTRMGTLMPDALLCEGEEVRAIVDAKYKRIHGKPQRDDLYQLAAYLARFAGRDGNAVGALVYPEDPERPERADVERRSPWRVDAGKRFWFVALPLERGAAQARCAQLVAQMVGA</sequence>
<dbReference type="RefSeq" id="WP_312553877.1">
    <property type="nucleotide sequence ID" value="NZ_JBHRVV010000001.1"/>
</dbReference>
<name>A0ABV7PKW8_9BURK</name>
<dbReference type="InterPro" id="IPR019292">
    <property type="entry name" value="McrC"/>
</dbReference>
<dbReference type="Proteomes" id="UP001595665">
    <property type="component" value="Unassembled WGS sequence"/>
</dbReference>
<protein>
    <recommendedName>
        <fullName evidence="3">Restriction endonuclease</fullName>
    </recommendedName>
</protein>
<evidence type="ECO:0000313" key="2">
    <source>
        <dbReference type="Proteomes" id="UP001595665"/>
    </source>
</evidence>
<proteinExistence type="predicted"/>
<comment type="caution">
    <text evidence="1">The sequence shown here is derived from an EMBL/GenBank/DDBJ whole genome shotgun (WGS) entry which is preliminary data.</text>
</comment>
<organism evidence="1 2">
    <name type="scientific">Massilia haematophila</name>
    <dbReference type="NCBI Taxonomy" id="457923"/>
    <lineage>
        <taxon>Bacteria</taxon>
        <taxon>Pseudomonadati</taxon>
        <taxon>Pseudomonadota</taxon>
        <taxon>Betaproteobacteria</taxon>
        <taxon>Burkholderiales</taxon>
        <taxon>Oxalobacteraceae</taxon>
        <taxon>Telluria group</taxon>
        <taxon>Massilia</taxon>
    </lineage>
</organism>
<reference evidence="2" key="1">
    <citation type="journal article" date="2019" name="Int. J. Syst. Evol. Microbiol.">
        <title>The Global Catalogue of Microorganisms (GCM) 10K type strain sequencing project: providing services to taxonomists for standard genome sequencing and annotation.</title>
        <authorList>
            <consortium name="The Broad Institute Genomics Platform"/>
            <consortium name="The Broad Institute Genome Sequencing Center for Infectious Disease"/>
            <person name="Wu L."/>
            <person name="Ma J."/>
        </authorList>
    </citation>
    <scope>NUCLEOTIDE SEQUENCE [LARGE SCALE GENOMIC DNA]</scope>
    <source>
        <strain evidence="2">CCM 7480</strain>
    </source>
</reference>
<dbReference type="PANTHER" id="PTHR38733">
    <property type="entry name" value="PROTEIN MCRC"/>
    <property type="match status" value="1"/>
</dbReference>
<accession>A0ABV7PKW8</accession>
<keyword evidence="2" id="KW-1185">Reference proteome</keyword>
<dbReference type="EMBL" id="JBHRVV010000001">
    <property type="protein sequence ID" value="MFC3458176.1"/>
    <property type="molecule type" value="Genomic_DNA"/>
</dbReference>